<feature type="region of interest" description="Disordered" evidence="8">
    <location>
        <begin position="410"/>
        <end position="436"/>
    </location>
</feature>
<dbReference type="InterPro" id="IPR013155">
    <property type="entry name" value="M/V/L/I-tRNA-synth_anticd-bd"/>
</dbReference>
<dbReference type="GO" id="GO:0006429">
    <property type="term" value="P:leucyl-tRNA aminoacylation"/>
    <property type="evidence" value="ECO:0007669"/>
    <property type="project" value="InterPro"/>
</dbReference>
<gene>
    <name evidence="13" type="primary">LARS1_2</name>
    <name evidence="13" type="ORF">OS493_030714</name>
</gene>
<dbReference type="Gene3D" id="1.10.730.10">
    <property type="entry name" value="Isoleucyl-tRNA Synthetase, Domain 1"/>
    <property type="match status" value="1"/>
</dbReference>
<dbReference type="Pfam" id="PF23567">
    <property type="entry name" value="Ubiquitin_IARS1"/>
    <property type="match status" value="1"/>
</dbReference>
<keyword evidence="6 7" id="KW-0030">Aminoacyl-tRNA synthetase</keyword>
<evidence type="ECO:0000256" key="6">
    <source>
        <dbReference type="ARBA" id="ARBA00023146"/>
    </source>
</evidence>
<reference evidence="13" key="1">
    <citation type="submission" date="2023-01" db="EMBL/GenBank/DDBJ databases">
        <title>Genome assembly of the deep-sea coral Lophelia pertusa.</title>
        <authorList>
            <person name="Herrera S."/>
            <person name="Cordes E."/>
        </authorList>
    </citation>
    <scope>NUCLEOTIDE SEQUENCE</scope>
    <source>
        <strain evidence="13">USNM1676648</strain>
        <tissue evidence="13">Polyp</tissue>
    </source>
</reference>
<evidence type="ECO:0000259" key="9">
    <source>
        <dbReference type="Pfam" id="PF08264"/>
    </source>
</evidence>
<evidence type="ECO:0000259" key="10">
    <source>
        <dbReference type="Pfam" id="PF09334"/>
    </source>
</evidence>
<feature type="domain" description="Methionyl/Valyl/Leucyl/Isoleucyl-tRNA synthetase anticodon-binding" evidence="9">
    <location>
        <begin position="140"/>
        <end position="253"/>
    </location>
</feature>
<evidence type="ECO:0000256" key="8">
    <source>
        <dbReference type="SAM" id="MobiDB-lite"/>
    </source>
</evidence>
<organism evidence="13 14">
    <name type="scientific">Desmophyllum pertusum</name>
    <dbReference type="NCBI Taxonomy" id="174260"/>
    <lineage>
        <taxon>Eukaryota</taxon>
        <taxon>Metazoa</taxon>
        <taxon>Cnidaria</taxon>
        <taxon>Anthozoa</taxon>
        <taxon>Hexacorallia</taxon>
        <taxon>Scleractinia</taxon>
        <taxon>Caryophylliina</taxon>
        <taxon>Caryophylliidae</taxon>
        <taxon>Desmophyllum</taxon>
    </lineage>
</organism>
<dbReference type="InterPro" id="IPR014729">
    <property type="entry name" value="Rossmann-like_a/b/a_fold"/>
</dbReference>
<keyword evidence="4 7" id="KW-0067">ATP-binding</keyword>
<keyword evidence="3 7" id="KW-0547">Nucleotide-binding</keyword>
<feature type="domain" description="Isoleucine--tRNA ligase cytoplasmic ubiquitin-like" evidence="11">
    <location>
        <begin position="439"/>
        <end position="522"/>
    </location>
</feature>
<dbReference type="InterPro" id="IPR004493">
    <property type="entry name" value="Leu-tRNA-synth_Ia_arc/euk"/>
</dbReference>
<evidence type="ECO:0000259" key="12">
    <source>
        <dbReference type="Pfam" id="PF24810"/>
    </source>
</evidence>
<dbReference type="InterPro" id="IPR015413">
    <property type="entry name" value="Methionyl/Leucyl_tRNA_Synth"/>
</dbReference>
<evidence type="ECO:0000256" key="3">
    <source>
        <dbReference type="ARBA" id="ARBA00022741"/>
    </source>
</evidence>
<protein>
    <submittedName>
        <fullName evidence="13">Leucine--tRNA ligase, cytoplasmic</fullName>
        <ecNumber evidence="13">6.1.1.4</ecNumber>
    </submittedName>
</protein>
<evidence type="ECO:0000313" key="14">
    <source>
        <dbReference type="Proteomes" id="UP001163046"/>
    </source>
</evidence>
<dbReference type="SUPFAM" id="SSF47323">
    <property type="entry name" value="Anticodon-binding domain of a subclass of class I aminoacyl-tRNA synthetases"/>
    <property type="match status" value="1"/>
</dbReference>
<dbReference type="FunFam" id="1.10.730.10:FF:000084">
    <property type="entry name" value="Leucyl-tRNA synthetase b"/>
    <property type="match status" value="1"/>
</dbReference>
<dbReference type="InterPro" id="IPR009080">
    <property type="entry name" value="tRNAsynth_Ia_anticodon-bd"/>
</dbReference>
<dbReference type="OrthoDB" id="10249672at2759"/>
<feature type="domain" description="Leucine--tRNA ligase RagD-binding" evidence="12">
    <location>
        <begin position="285"/>
        <end position="357"/>
    </location>
</feature>
<dbReference type="AlphaFoldDB" id="A0A9W9Z9V4"/>
<dbReference type="InterPro" id="IPR055416">
    <property type="entry name" value="RBD_LARS1"/>
</dbReference>
<proteinExistence type="inferred from homology"/>
<dbReference type="PANTHER" id="PTHR45794:SF1">
    <property type="entry name" value="LEUCINE--TRNA LIGASE, CYTOPLASMIC"/>
    <property type="match status" value="1"/>
</dbReference>
<keyword evidence="2 7" id="KW-0436">Ligase</keyword>
<dbReference type="EC" id="6.1.1.4" evidence="13"/>
<keyword evidence="5 7" id="KW-0648">Protein biosynthesis</keyword>
<evidence type="ECO:0000256" key="1">
    <source>
        <dbReference type="ARBA" id="ARBA00005594"/>
    </source>
</evidence>
<dbReference type="GO" id="GO:0005524">
    <property type="term" value="F:ATP binding"/>
    <property type="evidence" value="ECO:0007669"/>
    <property type="project" value="UniProtKB-KW"/>
</dbReference>
<dbReference type="Pfam" id="PF08264">
    <property type="entry name" value="Anticodon_1"/>
    <property type="match status" value="1"/>
</dbReference>
<dbReference type="Proteomes" id="UP001163046">
    <property type="component" value="Unassembled WGS sequence"/>
</dbReference>
<dbReference type="CDD" id="cd07959">
    <property type="entry name" value="Anticodon_Ia_Leu_AEc"/>
    <property type="match status" value="1"/>
</dbReference>
<dbReference type="PANTHER" id="PTHR45794">
    <property type="entry name" value="LEUCYL-TRNA SYNTHETASE"/>
    <property type="match status" value="1"/>
</dbReference>
<name>A0A9W9Z9V4_9CNID</name>
<dbReference type="InterPro" id="IPR057033">
    <property type="entry name" value="Ubiquitin_IARS1"/>
</dbReference>
<evidence type="ECO:0000313" key="13">
    <source>
        <dbReference type="EMBL" id="KAJ7377119.1"/>
    </source>
</evidence>
<sequence>MRKLRQEFQYWYPVDLRVSGKDLVPNHLTYFLYNHCAVWPSEKDKWPRSVRANGHLLLNSEKMSKSTGNFLTLKQAVNKFSADGMRLSLADAGDTMEDANFVEKMADAGILRLFTFLEWTKEMLSCKDSLRTGPTNCFDDRVFESSINKAIEETDTNYKNMMYREALKTGFYELQAARDRYREGCMVGMHRDLVFRFIEVQTLLLCPICPHLAEHLWELVGKSGSIMNASWPVAGKVDLPLLKSADYLTDRAHDFRVRIKAMMNPKGKKKDAAPPKKPTHGIIYVASSYPLWQHATLNTLKEMYDQQGGNFPDNRDIMTRMKGVPEVKSAMKKLMPFVQHVKECVEHDGPSALETTLPFDERQVLDENRPFLSKALELISVEIKPSSEADKRIQEDCAPGKPFSVFTAQENQTNGVNGSGTEASDKSPLPSENQPTTSPVCRFVNVKLCGVEPAQGAKVFQATVLLENPQGQYLLNLDHLTREVAAVFGLRGRKLVLSASPKCDSELTNQDVMKYSGQCLYAFIPKK</sequence>
<comment type="caution">
    <text evidence="13">The sequence shown here is derived from an EMBL/GenBank/DDBJ whole genome shotgun (WGS) entry which is preliminary data.</text>
</comment>
<feature type="compositionally biased region" description="Polar residues" evidence="8">
    <location>
        <begin position="410"/>
        <end position="422"/>
    </location>
</feature>
<comment type="similarity">
    <text evidence="1 7">Belongs to the class-I aminoacyl-tRNA synthetase family.</text>
</comment>
<dbReference type="Pfam" id="PF09334">
    <property type="entry name" value="tRNA-synt_1g"/>
    <property type="match status" value="1"/>
</dbReference>
<evidence type="ECO:0000256" key="5">
    <source>
        <dbReference type="ARBA" id="ARBA00022917"/>
    </source>
</evidence>
<dbReference type="Pfam" id="PF24810">
    <property type="entry name" value="RBD_LARS1"/>
    <property type="match status" value="1"/>
</dbReference>
<keyword evidence="14" id="KW-1185">Reference proteome</keyword>
<evidence type="ECO:0000256" key="2">
    <source>
        <dbReference type="ARBA" id="ARBA00022598"/>
    </source>
</evidence>
<evidence type="ECO:0000259" key="11">
    <source>
        <dbReference type="Pfam" id="PF23567"/>
    </source>
</evidence>
<accession>A0A9W9Z9V4</accession>
<dbReference type="SUPFAM" id="SSF52374">
    <property type="entry name" value="Nucleotidylyl transferase"/>
    <property type="match status" value="1"/>
</dbReference>
<dbReference type="Gene3D" id="3.40.50.620">
    <property type="entry name" value="HUPs"/>
    <property type="match status" value="1"/>
</dbReference>
<evidence type="ECO:0000256" key="4">
    <source>
        <dbReference type="ARBA" id="ARBA00022840"/>
    </source>
</evidence>
<feature type="domain" description="Methionyl/Leucyl tRNA synthetase" evidence="10">
    <location>
        <begin position="16"/>
        <end position="104"/>
    </location>
</feature>
<dbReference type="GO" id="GO:0004823">
    <property type="term" value="F:leucine-tRNA ligase activity"/>
    <property type="evidence" value="ECO:0007669"/>
    <property type="project" value="UniProtKB-EC"/>
</dbReference>
<evidence type="ECO:0000256" key="7">
    <source>
        <dbReference type="RuleBase" id="RU363039"/>
    </source>
</evidence>
<dbReference type="EMBL" id="MU826383">
    <property type="protein sequence ID" value="KAJ7377119.1"/>
    <property type="molecule type" value="Genomic_DNA"/>
</dbReference>